<evidence type="ECO:0000313" key="3">
    <source>
        <dbReference type="Proteomes" id="UP001190926"/>
    </source>
</evidence>
<sequence>MAGEDDRRRFWSSAQARRAGPARRLSSSKVWCTTSTHNLSAQALAEQGPTRNLRAQALACMQQLSRRQFLPLTLSPFPSRTPPPKTAEEDGVGRCFSRIGPFST</sequence>
<protein>
    <submittedName>
        <fullName evidence="2">Uncharacterized protein</fullName>
    </submittedName>
</protein>
<comment type="caution">
    <text evidence="2">The sequence shown here is derived from an EMBL/GenBank/DDBJ whole genome shotgun (WGS) entry which is preliminary data.</text>
</comment>
<dbReference type="EMBL" id="SDAM02000003">
    <property type="protein sequence ID" value="KAH6838036.1"/>
    <property type="molecule type" value="Genomic_DNA"/>
</dbReference>
<dbReference type="Proteomes" id="UP001190926">
    <property type="component" value="Unassembled WGS sequence"/>
</dbReference>
<accession>A0AAD4JQ66</accession>
<evidence type="ECO:0000313" key="2">
    <source>
        <dbReference type="EMBL" id="KAH6838036.1"/>
    </source>
</evidence>
<evidence type="ECO:0000256" key="1">
    <source>
        <dbReference type="SAM" id="MobiDB-lite"/>
    </source>
</evidence>
<feature type="region of interest" description="Disordered" evidence="1">
    <location>
        <begin position="1"/>
        <end position="27"/>
    </location>
</feature>
<gene>
    <name evidence="2" type="ORF">C2S53_017339</name>
</gene>
<reference evidence="2 3" key="1">
    <citation type="journal article" date="2021" name="Nat. Commun.">
        <title>Incipient diploidization of the medicinal plant Perilla within 10,000 years.</title>
        <authorList>
            <person name="Zhang Y."/>
            <person name="Shen Q."/>
            <person name="Leng L."/>
            <person name="Zhang D."/>
            <person name="Chen S."/>
            <person name="Shi Y."/>
            <person name="Ning Z."/>
            <person name="Chen S."/>
        </authorList>
    </citation>
    <scope>NUCLEOTIDE SEQUENCE [LARGE SCALE GENOMIC DNA]</scope>
    <source>
        <strain evidence="3">cv. PC099</strain>
    </source>
</reference>
<organism evidence="2 3">
    <name type="scientific">Perilla frutescens var. hirtella</name>
    <name type="common">Perilla citriodora</name>
    <name type="synonym">Perilla setoyensis</name>
    <dbReference type="NCBI Taxonomy" id="608512"/>
    <lineage>
        <taxon>Eukaryota</taxon>
        <taxon>Viridiplantae</taxon>
        <taxon>Streptophyta</taxon>
        <taxon>Embryophyta</taxon>
        <taxon>Tracheophyta</taxon>
        <taxon>Spermatophyta</taxon>
        <taxon>Magnoliopsida</taxon>
        <taxon>eudicotyledons</taxon>
        <taxon>Gunneridae</taxon>
        <taxon>Pentapetalae</taxon>
        <taxon>asterids</taxon>
        <taxon>lamiids</taxon>
        <taxon>Lamiales</taxon>
        <taxon>Lamiaceae</taxon>
        <taxon>Nepetoideae</taxon>
        <taxon>Elsholtzieae</taxon>
        <taxon>Perilla</taxon>
    </lineage>
</organism>
<feature type="region of interest" description="Disordered" evidence="1">
    <location>
        <begin position="73"/>
        <end position="104"/>
    </location>
</feature>
<keyword evidence="3" id="KW-1185">Reference proteome</keyword>
<dbReference type="AlphaFoldDB" id="A0AAD4JQ66"/>
<name>A0AAD4JQ66_PERFH</name>
<proteinExistence type="predicted"/>